<evidence type="ECO:0000256" key="3">
    <source>
        <dbReference type="ARBA" id="ARBA00022692"/>
    </source>
</evidence>
<accession>A0ABS6YYK5</accession>
<comment type="subcellular location">
    <subcellularLocation>
        <location evidence="1">Cell membrane</location>
        <topology evidence="1">Multi-pass membrane protein</topology>
    </subcellularLocation>
</comment>
<protein>
    <recommendedName>
        <fullName evidence="10">FUSC family protein</fullName>
    </recommendedName>
</protein>
<feature type="transmembrane region" description="Helical" evidence="7">
    <location>
        <begin position="153"/>
        <end position="174"/>
    </location>
</feature>
<keyword evidence="5 7" id="KW-0472">Membrane</keyword>
<evidence type="ECO:0008006" key="10">
    <source>
        <dbReference type="Google" id="ProtNLM"/>
    </source>
</evidence>
<gene>
    <name evidence="8" type="ORF">GKQ77_29445</name>
</gene>
<keyword evidence="2" id="KW-1003">Cell membrane</keyword>
<organism evidence="8 9">
    <name type="scientific">Streptomyces anatolicus</name>
    <dbReference type="NCBI Taxonomy" id="2675858"/>
    <lineage>
        <taxon>Bacteria</taxon>
        <taxon>Bacillati</taxon>
        <taxon>Actinomycetota</taxon>
        <taxon>Actinomycetes</taxon>
        <taxon>Kitasatosporales</taxon>
        <taxon>Streptomycetaceae</taxon>
        <taxon>Streptomyces</taxon>
    </lineage>
</organism>
<sequence length="394" mass="42841">MWWNALRWEVSALWQSARRAVTTSGPERDTTVQSLKAAGAAVLAWALAGWWWSAPMALLAPWTALFLVQSTVYRSLRSAMQQFAVVMVGTLLAAGAAVLTGNNTLAAMALVLPVTVLLSTYARFGTQGMYAPTAALFVLAYGTYSGFDILHRLFETLVGAVIGIAVNALILPPVHERDVLHLRSRLPQESGDLLHAVADGIQEKPFDPKKAQGWYDRAQRLTDLVTDLRTARRWSDESYRFNPGRKLRRSVPRAPASDWDFAWDRITEHIKTTVRTLAETGEDRPSLADLPEDAPGILSELLRAAGDVCALDESGAPGSEAGERRGTARDRRSALRTAQEAHERLTLLLTDSRSRVTPALGGLTADTQRLLSDLAALAGDAEGSDADSADTADR</sequence>
<keyword evidence="4 7" id="KW-1133">Transmembrane helix</keyword>
<feature type="region of interest" description="Disordered" evidence="6">
    <location>
        <begin position="312"/>
        <end position="337"/>
    </location>
</feature>
<feature type="transmembrane region" description="Helical" evidence="7">
    <location>
        <begin position="80"/>
        <end position="99"/>
    </location>
</feature>
<proteinExistence type="predicted"/>
<dbReference type="EMBL" id="WMBF01000568">
    <property type="protein sequence ID" value="MBW5425637.1"/>
    <property type="molecule type" value="Genomic_DNA"/>
</dbReference>
<evidence type="ECO:0000313" key="9">
    <source>
        <dbReference type="Proteomes" id="UP001197114"/>
    </source>
</evidence>
<evidence type="ECO:0000256" key="6">
    <source>
        <dbReference type="SAM" id="MobiDB-lite"/>
    </source>
</evidence>
<feature type="compositionally biased region" description="Basic and acidic residues" evidence="6">
    <location>
        <begin position="321"/>
        <end position="337"/>
    </location>
</feature>
<evidence type="ECO:0000256" key="5">
    <source>
        <dbReference type="ARBA" id="ARBA00023136"/>
    </source>
</evidence>
<evidence type="ECO:0000256" key="1">
    <source>
        <dbReference type="ARBA" id="ARBA00004651"/>
    </source>
</evidence>
<keyword evidence="9" id="KW-1185">Reference proteome</keyword>
<keyword evidence="3 7" id="KW-0812">Transmembrane</keyword>
<evidence type="ECO:0000313" key="8">
    <source>
        <dbReference type="EMBL" id="MBW5425637.1"/>
    </source>
</evidence>
<evidence type="ECO:0000256" key="7">
    <source>
        <dbReference type="SAM" id="Phobius"/>
    </source>
</evidence>
<feature type="transmembrane region" description="Helical" evidence="7">
    <location>
        <begin position="129"/>
        <end position="147"/>
    </location>
</feature>
<comment type="caution">
    <text evidence="8">The sequence shown here is derived from an EMBL/GenBank/DDBJ whole genome shotgun (WGS) entry which is preliminary data.</text>
</comment>
<evidence type="ECO:0000256" key="4">
    <source>
        <dbReference type="ARBA" id="ARBA00022989"/>
    </source>
</evidence>
<reference evidence="8 9" key="1">
    <citation type="submission" date="2019-11" db="EMBL/GenBank/DDBJ databases">
        <authorList>
            <person name="Ay H."/>
        </authorList>
    </citation>
    <scope>NUCLEOTIDE SEQUENCE [LARGE SCALE GENOMIC DNA]</scope>
    <source>
        <strain evidence="8 9">BG9H</strain>
    </source>
</reference>
<dbReference type="Proteomes" id="UP001197114">
    <property type="component" value="Unassembled WGS sequence"/>
</dbReference>
<dbReference type="Pfam" id="PF06081">
    <property type="entry name" value="ArAE_1"/>
    <property type="match status" value="1"/>
</dbReference>
<evidence type="ECO:0000256" key="2">
    <source>
        <dbReference type="ARBA" id="ARBA00022475"/>
    </source>
</evidence>
<feature type="transmembrane region" description="Helical" evidence="7">
    <location>
        <begin position="50"/>
        <end position="68"/>
    </location>
</feature>
<name>A0ABS6YYK5_9ACTN</name>
<dbReference type="InterPro" id="IPR010343">
    <property type="entry name" value="ArAE_1"/>
</dbReference>